<dbReference type="PANTHER" id="PTHR31852">
    <property type="entry name" value="LATE EMBRYOGENESIS ABUNDANT (LEA) HYDROXYPROLINE-RICH GLYCOPROTEIN FAMILY"/>
    <property type="match status" value="1"/>
</dbReference>
<dbReference type="Gramene" id="EOY23368">
    <property type="protein sequence ID" value="EOY23368"/>
    <property type="gene ID" value="TCM_015285"/>
</dbReference>
<proteinExistence type="predicted"/>
<evidence type="ECO:0000313" key="2">
    <source>
        <dbReference type="EMBL" id="EOY23368.1"/>
    </source>
</evidence>
<keyword evidence="3" id="KW-1185">Reference proteome</keyword>
<evidence type="ECO:0008006" key="4">
    <source>
        <dbReference type="Google" id="ProtNLM"/>
    </source>
</evidence>
<feature type="transmembrane region" description="Helical" evidence="1">
    <location>
        <begin position="192"/>
        <end position="213"/>
    </location>
</feature>
<dbReference type="EMBL" id="CM001881">
    <property type="protein sequence ID" value="EOY23368.1"/>
    <property type="molecule type" value="Genomic_DNA"/>
</dbReference>
<organism evidence="2 3">
    <name type="scientific">Theobroma cacao</name>
    <name type="common">Cacao</name>
    <name type="synonym">Cocoa</name>
    <dbReference type="NCBI Taxonomy" id="3641"/>
    <lineage>
        <taxon>Eukaryota</taxon>
        <taxon>Viridiplantae</taxon>
        <taxon>Streptophyta</taxon>
        <taxon>Embryophyta</taxon>
        <taxon>Tracheophyta</taxon>
        <taxon>Spermatophyta</taxon>
        <taxon>Magnoliopsida</taxon>
        <taxon>eudicotyledons</taxon>
        <taxon>Gunneridae</taxon>
        <taxon>Pentapetalae</taxon>
        <taxon>rosids</taxon>
        <taxon>malvids</taxon>
        <taxon>Malvales</taxon>
        <taxon>Malvaceae</taxon>
        <taxon>Byttnerioideae</taxon>
        <taxon>Theobroma</taxon>
    </lineage>
</organism>
<keyword evidence="1" id="KW-0472">Membrane</keyword>
<evidence type="ECO:0000313" key="3">
    <source>
        <dbReference type="Proteomes" id="UP000026915"/>
    </source>
</evidence>
<keyword evidence="1" id="KW-0812">Transmembrane</keyword>
<keyword evidence="1" id="KW-1133">Transmembrane helix</keyword>
<dbReference type="InterPro" id="IPR055301">
    <property type="entry name" value="Lea14-like_2"/>
</dbReference>
<name>A0A061G1U8_THECC</name>
<reference evidence="2 3" key="1">
    <citation type="journal article" date="2013" name="Genome Biol.">
        <title>The genome sequence of the most widely cultivated cacao type and its use to identify candidate genes regulating pod color.</title>
        <authorList>
            <person name="Motamayor J.C."/>
            <person name="Mockaitis K."/>
            <person name="Schmutz J."/>
            <person name="Haiminen N."/>
            <person name="Iii D.L."/>
            <person name="Cornejo O."/>
            <person name="Findley S.D."/>
            <person name="Zheng P."/>
            <person name="Utro F."/>
            <person name="Royaert S."/>
            <person name="Saski C."/>
            <person name="Jenkins J."/>
            <person name="Podicheti R."/>
            <person name="Zhao M."/>
            <person name="Scheffler B.E."/>
            <person name="Stack J.C."/>
            <person name="Feltus F.A."/>
            <person name="Mustiga G.M."/>
            <person name="Amores F."/>
            <person name="Phillips W."/>
            <person name="Marelli J.P."/>
            <person name="May G.D."/>
            <person name="Shapiro H."/>
            <person name="Ma J."/>
            <person name="Bustamante C.D."/>
            <person name="Schnell R.J."/>
            <person name="Main D."/>
            <person name="Gilbert D."/>
            <person name="Parida L."/>
            <person name="Kuhn D.N."/>
        </authorList>
    </citation>
    <scope>NUCLEOTIDE SEQUENCE [LARGE SCALE GENOMIC DNA]</scope>
    <source>
        <strain evidence="3">cv. Matina 1-6</strain>
    </source>
</reference>
<dbReference type="HOGENOM" id="CLU_864388_0_0_1"/>
<protein>
    <recommendedName>
        <fullName evidence="4">Late embryogenesis abundant protein LEA-2 subgroup domain-containing protein</fullName>
    </recommendedName>
</protein>
<gene>
    <name evidence="2" type="ORF">TCM_015285</name>
</gene>
<evidence type="ECO:0000256" key="1">
    <source>
        <dbReference type="SAM" id="Phobius"/>
    </source>
</evidence>
<dbReference type="InParanoid" id="A0A061G1U8"/>
<dbReference type="AlphaFoldDB" id="A0A061G1U8"/>
<sequence length="322" mass="35526">MLWLAAFVVVRTVIILVFAVTVMRIKNPKFWVGSAVVEDLQPHHLTPSLGIKGVRGTVALGAVGREKRGWSCVEGFRDQCGYPAKRRGCVEWWPRCGEYGKSKWQRSFGRTVGLHEEAVRGRVCTGDSKLDCIELACKFPMAQTNDQARKDEESALAHSRELPDLEQSKDFRATESEESPSGGSFELNRKNLATFVASVIIIVPIIVFSVLVFSTKNPKFRVRSVVVENLNYSSSSNPSFSMRSVAEMTVLVPGARVGGLGTRKITATMDLNSNNVKNNTNLGSDIRSGFLTLTGQSKMSGKVYVMSSGKRTKVNSREDLQQ</sequence>
<dbReference type="Proteomes" id="UP000026915">
    <property type="component" value="Chromosome 3"/>
</dbReference>
<accession>A0A061G1U8</accession>